<evidence type="ECO:0000256" key="5">
    <source>
        <dbReference type="ARBA" id="ARBA00022946"/>
    </source>
</evidence>
<evidence type="ECO:0000256" key="6">
    <source>
        <dbReference type="ARBA" id="ARBA00023002"/>
    </source>
</evidence>
<protein>
    <recommendedName>
        <fullName evidence="2">NADH:ubiquinone reductase (non-electrogenic)</fullName>
        <ecNumber evidence="2">1.6.5.9</ecNumber>
    </recommendedName>
</protein>
<organism evidence="12 13">
    <name type="scientific">Chryseobacterium formosense</name>
    <dbReference type="NCBI Taxonomy" id="236814"/>
    <lineage>
        <taxon>Bacteria</taxon>
        <taxon>Pseudomonadati</taxon>
        <taxon>Bacteroidota</taxon>
        <taxon>Flavobacteriia</taxon>
        <taxon>Flavobacteriales</taxon>
        <taxon>Weeksellaceae</taxon>
        <taxon>Chryseobacterium group</taxon>
        <taxon>Chryseobacterium</taxon>
    </lineage>
</organism>
<dbReference type="SUPFAM" id="SSF51905">
    <property type="entry name" value="FAD/NAD(P)-binding domain"/>
    <property type="match status" value="2"/>
</dbReference>
<dbReference type="InterPro" id="IPR036188">
    <property type="entry name" value="FAD/NAD-bd_sf"/>
</dbReference>
<dbReference type="PRINTS" id="PR00411">
    <property type="entry name" value="PNDRDTASEI"/>
</dbReference>
<evidence type="ECO:0000256" key="9">
    <source>
        <dbReference type="SAM" id="Phobius"/>
    </source>
</evidence>
<dbReference type="STRING" id="236814.IX39_08370"/>
<dbReference type="InterPro" id="IPR023753">
    <property type="entry name" value="FAD/NAD-binding_dom"/>
</dbReference>
<evidence type="ECO:0000256" key="3">
    <source>
        <dbReference type="ARBA" id="ARBA00022630"/>
    </source>
</evidence>
<dbReference type="OrthoDB" id="9781621at2"/>
<keyword evidence="13" id="KW-1185">Reference proteome</keyword>
<evidence type="ECO:0000259" key="11">
    <source>
        <dbReference type="Pfam" id="PF22366"/>
    </source>
</evidence>
<evidence type="ECO:0000256" key="4">
    <source>
        <dbReference type="ARBA" id="ARBA00022827"/>
    </source>
</evidence>
<keyword evidence="9" id="KW-0812">Transmembrane</keyword>
<comment type="catalytic activity">
    <reaction evidence="8">
        <text>a quinone + NADH + H(+) = a quinol + NAD(+)</text>
        <dbReference type="Rhea" id="RHEA:46160"/>
        <dbReference type="ChEBI" id="CHEBI:15378"/>
        <dbReference type="ChEBI" id="CHEBI:24646"/>
        <dbReference type="ChEBI" id="CHEBI:57540"/>
        <dbReference type="ChEBI" id="CHEBI:57945"/>
        <dbReference type="ChEBI" id="CHEBI:132124"/>
        <dbReference type="EC" id="1.6.5.9"/>
    </reaction>
</comment>
<dbReference type="PANTHER" id="PTHR43706">
    <property type="entry name" value="NADH DEHYDROGENASE"/>
    <property type="match status" value="1"/>
</dbReference>
<evidence type="ECO:0000259" key="10">
    <source>
        <dbReference type="Pfam" id="PF07992"/>
    </source>
</evidence>
<keyword evidence="5" id="KW-0809">Transit peptide</keyword>
<keyword evidence="9" id="KW-1133">Transmembrane helix</keyword>
<dbReference type="Pfam" id="PF22366">
    <property type="entry name" value="NDH2_C"/>
    <property type="match status" value="1"/>
</dbReference>
<keyword evidence="6" id="KW-0560">Oxidoreductase</keyword>
<comment type="caution">
    <text evidence="12">The sequence shown here is derived from an EMBL/GenBank/DDBJ whole genome shotgun (WGS) entry which is preliminary data.</text>
</comment>
<dbReference type="RefSeq" id="WP_034675092.1">
    <property type="nucleotide sequence ID" value="NZ_FPAP01000001.1"/>
</dbReference>
<keyword evidence="4" id="KW-0274">FAD</keyword>
<evidence type="ECO:0000256" key="2">
    <source>
        <dbReference type="ARBA" id="ARBA00012637"/>
    </source>
</evidence>
<accession>A0A085Z871</accession>
<evidence type="ECO:0000256" key="8">
    <source>
        <dbReference type="ARBA" id="ARBA00047599"/>
    </source>
</evidence>
<dbReference type="Pfam" id="PF07992">
    <property type="entry name" value="Pyr_redox_2"/>
    <property type="match status" value="1"/>
</dbReference>
<dbReference type="PANTHER" id="PTHR43706:SF47">
    <property type="entry name" value="EXTERNAL NADH-UBIQUINONE OXIDOREDUCTASE 1, MITOCHONDRIAL-RELATED"/>
    <property type="match status" value="1"/>
</dbReference>
<dbReference type="InterPro" id="IPR045024">
    <property type="entry name" value="NDH-2"/>
</dbReference>
<name>A0A085Z871_9FLAO</name>
<evidence type="ECO:0000256" key="7">
    <source>
        <dbReference type="ARBA" id="ARBA00023027"/>
    </source>
</evidence>
<dbReference type="eggNOG" id="COG1252">
    <property type="taxonomic scope" value="Bacteria"/>
</dbReference>
<keyword evidence="7" id="KW-0520">NAD</keyword>
<sequence>MKSSKENTIIIGGGFAGIEIAEKLLKSGYQSNIILIDKNNYNFFPPLLYQVATGFLDVSNISYPFRKFFRNHPNFLFRMGELLEIKPEENKVILNNGELNYSKLIIATGTVSNYFGNENIKKNALPMKTIDDAINLKNTVLDRLEKASRTADLQERKKLTTFVVAGGGPTGVEIAGMLSELKQNILLKDYPELNNVPFDIHLIDGLPTVLAPMSKASQEYATQSLEKMGINIKLGQLVKDYVDDIVYIADGTEIETKNLLWTAGVTALVFKGIPEASYGRGKRLIVDYHNKVAGTENIYALGDTSIMTTDPAFPNGHPQLAQVAIQQATLLSKNLNAMSKGNSQEAFVYNDKGSMAIISRNRAVADLTAGPFKHFNGFFAWLIWVFVHLFSLINLRNKVTTFFNWLNAYTTKDQPLRMIVNFKNNKNENKL</sequence>
<proteinExistence type="inferred from homology"/>
<dbReference type="AlphaFoldDB" id="A0A085Z871"/>
<feature type="domain" description="FAD/NAD(P)-binding" evidence="10">
    <location>
        <begin position="8"/>
        <end position="328"/>
    </location>
</feature>
<evidence type="ECO:0000256" key="1">
    <source>
        <dbReference type="ARBA" id="ARBA00005272"/>
    </source>
</evidence>
<feature type="transmembrane region" description="Helical" evidence="9">
    <location>
        <begin position="378"/>
        <end position="395"/>
    </location>
</feature>
<dbReference type="Proteomes" id="UP000028713">
    <property type="component" value="Unassembled WGS sequence"/>
</dbReference>
<dbReference type="Gene3D" id="3.50.50.100">
    <property type="match status" value="1"/>
</dbReference>
<dbReference type="PRINTS" id="PR00368">
    <property type="entry name" value="FADPNR"/>
</dbReference>
<reference evidence="12 13" key="1">
    <citation type="submission" date="2014-07" db="EMBL/GenBank/DDBJ databases">
        <title>Genome of Chryseobacterium formosense LMG 24722.</title>
        <authorList>
            <person name="Pipes S.E."/>
            <person name="Stropko S.J."/>
            <person name="Newman J.D."/>
        </authorList>
    </citation>
    <scope>NUCLEOTIDE SEQUENCE [LARGE SCALE GENOMIC DNA]</scope>
    <source>
        <strain evidence="12 13">LMG 24722</strain>
    </source>
</reference>
<evidence type="ECO:0000313" key="13">
    <source>
        <dbReference type="Proteomes" id="UP000028713"/>
    </source>
</evidence>
<keyword evidence="3" id="KW-0285">Flavoprotein</keyword>
<feature type="domain" description="External alternative NADH-ubiquinone oxidoreductase-like C-terminal" evidence="11">
    <location>
        <begin position="352"/>
        <end position="407"/>
    </location>
</feature>
<dbReference type="EC" id="1.6.5.9" evidence="2"/>
<comment type="similarity">
    <text evidence="1">Belongs to the NADH dehydrogenase family.</text>
</comment>
<dbReference type="EMBL" id="JPRP01000001">
    <property type="protein sequence ID" value="KFF00635.1"/>
    <property type="molecule type" value="Genomic_DNA"/>
</dbReference>
<keyword evidence="9" id="KW-0472">Membrane</keyword>
<gene>
    <name evidence="12" type="ORF">IX39_08370</name>
</gene>
<evidence type="ECO:0000313" key="12">
    <source>
        <dbReference type="EMBL" id="KFF00635.1"/>
    </source>
</evidence>
<dbReference type="GO" id="GO:0050136">
    <property type="term" value="F:NADH dehydrogenase (quinone) (non-electrogenic) activity"/>
    <property type="evidence" value="ECO:0007669"/>
    <property type="project" value="UniProtKB-EC"/>
</dbReference>
<dbReference type="InterPro" id="IPR054585">
    <property type="entry name" value="NDH2-like_C"/>
</dbReference>